<dbReference type="GO" id="GO:0031966">
    <property type="term" value="C:mitochondrial membrane"/>
    <property type="evidence" value="ECO:0007669"/>
    <property type="project" value="UniProtKB-SubCell"/>
</dbReference>
<dbReference type="GO" id="GO:0030964">
    <property type="term" value="C:NADH dehydrogenase complex"/>
    <property type="evidence" value="ECO:0007669"/>
    <property type="project" value="TreeGrafter"/>
</dbReference>
<keyword evidence="9" id="KW-0249">Electron transport</keyword>
<evidence type="ECO:0000313" key="10">
    <source>
        <dbReference type="EMBL" id="AKP18679.1"/>
    </source>
</evidence>
<keyword evidence="9" id="KW-0520">NAD</keyword>
<geneLocation type="mitochondrion" evidence="10"/>
<comment type="function">
    <text evidence="9">Core subunit of the mitochondrial membrane respiratory chain NADH dehydrogenase (Complex I) which catalyzes electron transfer from NADH through the respiratory chain, using ubiquinone as an electron acceptor. Essential for the catalytic activity of complex I.</text>
</comment>
<keyword evidence="5 9" id="KW-0812">Transmembrane</keyword>
<comment type="catalytic activity">
    <reaction evidence="8 9">
        <text>a ubiquinone + NADH + 5 H(+)(in) = a ubiquinol + NAD(+) + 4 H(+)(out)</text>
        <dbReference type="Rhea" id="RHEA:29091"/>
        <dbReference type="Rhea" id="RHEA-COMP:9565"/>
        <dbReference type="Rhea" id="RHEA-COMP:9566"/>
        <dbReference type="ChEBI" id="CHEBI:15378"/>
        <dbReference type="ChEBI" id="CHEBI:16389"/>
        <dbReference type="ChEBI" id="CHEBI:17976"/>
        <dbReference type="ChEBI" id="CHEBI:57540"/>
        <dbReference type="ChEBI" id="CHEBI:57945"/>
        <dbReference type="EC" id="7.1.1.2"/>
    </reaction>
</comment>
<dbReference type="InterPro" id="IPR000440">
    <property type="entry name" value="NADH_UbQ/plastoQ_OxRdtase_su3"/>
</dbReference>
<feature type="transmembrane region" description="Helical" evidence="9">
    <location>
        <begin position="34"/>
        <end position="58"/>
    </location>
</feature>
<name>A0A0R7GSQ5_LIMFO</name>
<dbReference type="RefSeq" id="YP_009192101.1">
    <property type="nucleotide sequence ID" value="NC_028706.1"/>
</dbReference>
<dbReference type="AlphaFoldDB" id="A0A0R7GSQ5"/>
<keyword evidence="6 9" id="KW-1133">Transmembrane helix</keyword>
<dbReference type="EC" id="7.1.1.2" evidence="9"/>
<dbReference type="Pfam" id="PF00507">
    <property type="entry name" value="Oxidored_q4"/>
    <property type="match status" value="1"/>
</dbReference>
<comment type="similarity">
    <text evidence="2 9">Belongs to the complex I subunit 3 family.</text>
</comment>
<dbReference type="PANTHER" id="PTHR11058">
    <property type="entry name" value="NADH-UBIQUINONE OXIDOREDUCTASE CHAIN 3"/>
    <property type="match status" value="1"/>
</dbReference>
<evidence type="ECO:0000256" key="2">
    <source>
        <dbReference type="ARBA" id="ARBA00008472"/>
    </source>
</evidence>
<gene>
    <name evidence="10" type="primary">ND3</name>
</gene>
<keyword evidence="9" id="KW-0830">Ubiquinone</keyword>
<comment type="subcellular location">
    <subcellularLocation>
        <location evidence="1">Membrane</location>
    </subcellularLocation>
    <subcellularLocation>
        <location evidence="9">Mitochondrion membrane</location>
        <topology evidence="9">Multi-pass membrane protein</topology>
    </subcellularLocation>
</comment>
<dbReference type="PANTHER" id="PTHR11058:SF9">
    <property type="entry name" value="NADH-UBIQUINONE OXIDOREDUCTASE CHAIN 3"/>
    <property type="match status" value="1"/>
</dbReference>
<dbReference type="CTD" id="4537"/>
<evidence type="ECO:0000256" key="1">
    <source>
        <dbReference type="ARBA" id="ARBA00004370"/>
    </source>
</evidence>
<evidence type="ECO:0000256" key="4">
    <source>
        <dbReference type="ARBA" id="ARBA00022448"/>
    </source>
</evidence>
<keyword evidence="9" id="KW-1278">Translocase</keyword>
<keyword evidence="9" id="KW-0679">Respiratory chain</keyword>
<proteinExistence type="inferred from homology"/>
<dbReference type="EMBL" id="KP756905">
    <property type="protein sequence ID" value="AKP18679.1"/>
    <property type="molecule type" value="Genomic_DNA"/>
</dbReference>
<reference evidence="10" key="1">
    <citation type="journal article" date="2015" name="Gene">
        <title>The complete mitochondrial genome of the golden mussel limnoperna fortunei and comparative mitogenomics of mytilidae.</title>
        <authorList>
            <person name="Uliano-Silva M."/>
            <person name="Alves Americo J."/>
            <person name="Costa I."/>
            <person name="Schomaker-Bastos A."/>
            <person name="de Freitas Rebelo M."/>
            <person name="Prosdocimi F."/>
        </authorList>
    </citation>
    <scope>NUCLEOTIDE SEQUENCE</scope>
</reference>
<keyword evidence="9 10" id="KW-0496">Mitochondrion</keyword>
<organism evidence="10">
    <name type="scientific">Limnoperna fortunei</name>
    <name type="common">Golden mussel</name>
    <dbReference type="NCBI Taxonomy" id="356393"/>
    <lineage>
        <taxon>Eukaryota</taxon>
        <taxon>Metazoa</taxon>
        <taxon>Spiralia</taxon>
        <taxon>Lophotrochozoa</taxon>
        <taxon>Mollusca</taxon>
        <taxon>Bivalvia</taxon>
        <taxon>Autobranchia</taxon>
        <taxon>Pteriomorphia</taxon>
        <taxon>Mytilida</taxon>
        <taxon>Mytiloidea</taxon>
        <taxon>Mytilidae</taxon>
        <taxon>Arcuatulinae</taxon>
        <taxon>Limnoperna</taxon>
    </lineage>
</organism>
<evidence type="ECO:0000256" key="9">
    <source>
        <dbReference type="RuleBase" id="RU003640"/>
    </source>
</evidence>
<evidence type="ECO:0000256" key="8">
    <source>
        <dbReference type="ARBA" id="ARBA00049551"/>
    </source>
</evidence>
<protein>
    <recommendedName>
        <fullName evidence="3 9">NADH-ubiquinone oxidoreductase chain 3</fullName>
        <ecNumber evidence="9">7.1.1.2</ecNumber>
    </recommendedName>
</protein>
<dbReference type="Gene3D" id="1.20.58.1610">
    <property type="entry name" value="NADH:ubiquinone/plastoquinone oxidoreductase, chain 3"/>
    <property type="match status" value="1"/>
</dbReference>
<dbReference type="InterPro" id="IPR038430">
    <property type="entry name" value="NDAH_ubi_oxred_su3_sf"/>
</dbReference>
<evidence type="ECO:0000256" key="6">
    <source>
        <dbReference type="ARBA" id="ARBA00022989"/>
    </source>
</evidence>
<feature type="transmembrane region" description="Helical" evidence="9">
    <location>
        <begin position="64"/>
        <end position="83"/>
    </location>
</feature>
<dbReference type="GeneID" id="26520977"/>
<evidence type="ECO:0000256" key="3">
    <source>
        <dbReference type="ARBA" id="ARBA00021007"/>
    </source>
</evidence>
<keyword evidence="4 9" id="KW-0813">Transport</keyword>
<accession>A0A0R7GSQ5</accession>
<sequence>MIQIRKQANRDKLSPYECGFQPLMSARVSFSLRFYLVMIMFVIFDVEVVLMIPVLFVLYGAKDMWSSISVFLFILILILGVLYERRDGSMDWSMDSKSWTGQKM</sequence>
<keyword evidence="7 9" id="KW-0472">Membrane</keyword>
<evidence type="ECO:0000256" key="7">
    <source>
        <dbReference type="ARBA" id="ARBA00023136"/>
    </source>
</evidence>
<evidence type="ECO:0000256" key="5">
    <source>
        <dbReference type="ARBA" id="ARBA00022692"/>
    </source>
</evidence>
<dbReference type="GO" id="GO:0008137">
    <property type="term" value="F:NADH dehydrogenase (ubiquinone) activity"/>
    <property type="evidence" value="ECO:0007669"/>
    <property type="project" value="UniProtKB-UniRule"/>
</dbReference>